<dbReference type="EMBL" id="AGZN01000024">
    <property type="protein sequence ID" value="EKN25844.1"/>
    <property type="molecule type" value="Genomic_DNA"/>
</dbReference>
<comment type="caution">
    <text evidence="2">The sequence shown here is derived from an EMBL/GenBank/DDBJ whole genome shotgun (WGS) entry which is preliminary data.</text>
</comment>
<reference evidence="2 3" key="1">
    <citation type="submission" date="2012-02" db="EMBL/GenBank/DDBJ databases">
        <title>The Genome Sequence of Parabacteroides distasonis CL09T03C24.</title>
        <authorList>
            <consortium name="The Broad Institute Genome Sequencing Platform"/>
            <person name="Earl A."/>
            <person name="Ward D."/>
            <person name="Feldgarden M."/>
            <person name="Gevers D."/>
            <person name="Zitomersky N.L."/>
            <person name="Coyne M.J."/>
            <person name="Comstock L.E."/>
            <person name="Young S.K."/>
            <person name="Zeng Q."/>
            <person name="Gargeya S."/>
            <person name="Fitzgerald M."/>
            <person name="Haas B."/>
            <person name="Abouelleil A."/>
            <person name="Alvarado L."/>
            <person name="Arachchi H.M."/>
            <person name="Berlin A."/>
            <person name="Chapman S.B."/>
            <person name="Gearin G."/>
            <person name="Goldberg J."/>
            <person name="Griggs A."/>
            <person name="Gujja S."/>
            <person name="Hansen M."/>
            <person name="Heiman D."/>
            <person name="Howarth C."/>
            <person name="Larimer J."/>
            <person name="Lui A."/>
            <person name="MacDonald P.J.P."/>
            <person name="McCowen C."/>
            <person name="Montmayeur A."/>
            <person name="Murphy C."/>
            <person name="Neiman D."/>
            <person name="Pearson M."/>
            <person name="Priest M."/>
            <person name="Roberts A."/>
            <person name="Saif S."/>
            <person name="Shea T."/>
            <person name="Sisk P."/>
            <person name="Stolte C."/>
            <person name="Sykes S."/>
            <person name="Wortman J."/>
            <person name="Nusbaum C."/>
            <person name="Birren B."/>
        </authorList>
    </citation>
    <scope>NUCLEOTIDE SEQUENCE [LARGE SCALE GENOMIC DNA]</scope>
    <source>
        <strain evidence="2 3">CL09T03C24</strain>
    </source>
</reference>
<accession>A0AAD2TP06</accession>
<dbReference type="SUPFAM" id="SSF51206">
    <property type="entry name" value="cAMP-binding domain-like"/>
    <property type="match status" value="1"/>
</dbReference>
<protein>
    <recommendedName>
        <fullName evidence="1">Cyclic nucleotide-binding domain-containing protein</fullName>
    </recommendedName>
</protein>
<proteinExistence type="predicted"/>
<feature type="domain" description="Cyclic nucleotide-binding" evidence="1">
    <location>
        <begin position="14"/>
        <end position="114"/>
    </location>
</feature>
<dbReference type="RefSeq" id="WP_005866264.1">
    <property type="nucleotide sequence ID" value="NZ_JH976488.1"/>
</dbReference>
<sequence>MKEEVRQKVMERFSISEQAMRLLLESAEMMSFVPKDIIVHEGEINTNMYILSKGIWRAYTFKDGTEDTFWFAVESEIALPVWGYTSGSPSLYTIEAVTESEAYCLSKQKLEILFQSSVQLANIGRRILENFMLEIETSWLSSYKRTAIERYAILLDKRTAIERYAILLDKQPEIIQSVPLKYIASYLGVTAQSLSRIRAKLASSLTFIV</sequence>
<name>A0AAD2TP06_PARDI</name>
<organism evidence="2 3">
    <name type="scientific">Parabacteroides distasonis CL09T03C24</name>
    <dbReference type="NCBI Taxonomy" id="999417"/>
    <lineage>
        <taxon>Bacteria</taxon>
        <taxon>Pseudomonadati</taxon>
        <taxon>Bacteroidota</taxon>
        <taxon>Bacteroidia</taxon>
        <taxon>Bacteroidales</taxon>
        <taxon>Tannerellaceae</taxon>
        <taxon>Parabacteroides</taxon>
    </lineage>
</organism>
<evidence type="ECO:0000313" key="3">
    <source>
        <dbReference type="Proteomes" id="UP000006262"/>
    </source>
</evidence>
<dbReference type="AlphaFoldDB" id="A0AAD2TP06"/>
<dbReference type="Proteomes" id="UP000006262">
    <property type="component" value="Unassembled WGS sequence"/>
</dbReference>
<evidence type="ECO:0000313" key="2">
    <source>
        <dbReference type="EMBL" id="EKN25844.1"/>
    </source>
</evidence>
<dbReference type="Gene3D" id="2.60.120.10">
    <property type="entry name" value="Jelly Rolls"/>
    <property type="match status" value="1"/>
</dbReference>
<dbReference type="InterPro" id="IPR018490">
    <property type="entry name" value="cNMP-bd_dom_sf"/>
</dbReference>
<dbReference type="InterPro" id="IPR000595">
    <property type="entry name" value="cNMP-bd_dom"/>
</dbReference>
<dbReference type="InterPro" id="IPR014710">
    <property type="entry name" value="RmlC-like_jellyroll"/>
</dbReference>
<dbReference type="PROSITE" id="PS50042">
    <property type="entry name" value="CNMP_BINDING_3"/>
    <property type="match status" value="1"/>
</dbReference>
<dbReference type="CDD" id="cd00038">
    <property type="entry name" value="CAP_ED"/>
    <property type="match status" value="1"/>
</dbReference>
<dbReference type="Pfam" id="PF00027">
    <property type="entry name" value="cNMP_binding"/>
    <property type="match status" value="1"/>
</dbReference>
<gene>
    <name evidence="2" type="ORF">HMPREF1059_02545</name>
</gene>
<evidence type="ECO:0000259" key="1">
    <source>
        <dbReference type="PROSITE" id="PS50042"/>
    </source>
</evidence>